<sequence length="468" mass="55579">MDISSFRWKQKCLCYFIDLLRNHKINGDIYIDKKIINMVSCIVKYSMLLSCGIKNIRLINKTILKYTPDSMIILSYDSKNLYKSLDIPNNIKLFFYPKIPDFIVNEEYEILDLGFIPIDTDVLSLEDNKTLNIFGINGCDSNQLVKYLLDIFNIYGYPSNIQANGHISNTIANIIINKSKYDIANINWNINEIYTEQLFENLIIIDRVNDWDNFFQIGSNYESLLDYIYGIKQSRLLIDDNINNTLVLSEDIIFPEIKNKKLNKLGKILFDKIDTIKKFYNNRNNLKTLSEFSEYVLQISQYKQQHYSIEKHIIYCQEIQQYLSNHVAKDIIINEIIPEVNIMMDLINKTESNTEVFRYICWYLQKTNNKKSYDQIKNLLNYLPFDNFQTLQKLGIYEKKKHNPKKYFSYKMIRSTNINIKENTMIFIIGGTTYHELFKLRQKYPKSLILTTNVWNMNNFYEAINMFE</sequence>
<dbReference type="InterPro" id="IPR043127">
    <property type="entry name" value="Sec-1-like_dom3a"/>
</dbReference>
<reference evidence="1" key="1">
    <citation type="journal article" date="2017" name="Front. Microbiol.">
        <title>Genome Characterization of the First Mimiviruses of Lineage C Isolated in Brazil.</title>
        <authorList>
            <person name="Assis F.L."/>
            <person name="Franco-Luiz A.P.M."/>
            <person name="Dos Santos R.N."/>
            <person name="Campos F.S."/>
            <person name="Dornas F.P."/>
            <person name="Borato P.V.M."/>
            <person name="Franco A.C."/>
            <person name="Abrahao J.S."/>
            <person name="Colson P."/>
            <person name="Scola B."/>
        </authorList>
    </citation>
    <scope>NUCLEOTIDE SEQUENCE [LARGE SCALE GENOMIC DNA]</scope>
</reference>
<organism evidence="1">
    <name type="scientific">Acanthamoeba polyphaga mimivirus</name>
    <name type="common">APMV</name>
    <dbReference type="NCBI Taxonomy" id="212035"/>
    <lineage>
        <taxon>Viruses</taxon>
        <taxon>Varidnaviria</taxon>
        <taxon>Bamfordvirae</taxon>
        <taxon>Nucleocytoviricota</taxon>
        <taxon>Megaviricetes</taxon>
        <taxon>Imitervirales</taxon>
        <taxon>Mimiviridae</taxon>
        <taxon>Megamimivirinae</taxon>
        <taxon>Mimivirus</taxon>
        <taxon>Mimivirus bradfordmassiliense</taxon>
    </lineage>
</organism>
<dbReference type="InterPro" id="IPR027482">
    <property type="entry name" value="Sec1-like_dom2"/>
</dbReference>
<dbReference type="InterPro" id="IPR001619">
    <property type="entry name" value="Sec1-like"/>
</dbReference>
<proteinExistence type="predicted"/>
<protein>
    <submittedName>
        <fullName evidence="1">Vacuolar sorting</fullName>
    </submittedName>
</protein>
<dbReference type="Pfam" id="PF00995">
    <property type="entry name" value="Sec1"/>
    <property type="match status" value="1"/>
</dbReference>
<dbReference type="SUPFAM" id="SSF56815">
    <property type="entry name" value="Sec1/munc18-like (SM) proteins"/>
    <property type="match status" value="1"/>
</dbReference>
<dbReference type="Gene3D" id="3.90.830.10">
    <property type="entry name" value="Syntaxin Binding Protein 1, Chain A, domain 2"/>
    <property type="match status" value="1"/>
</dbReference>
<evidence type="ECO:0000313" key="1">
    <source>
        <dbReference type="EMBL" id="AVG46587.1"/>
    </source>
</evidence>
<dbReference type="InterPro" id="IPR036045">
    <property type="entry name" value="Sec1-like_sf"/>
</dbReference>
<dbReference type="Proteomes" id="UP000280369">
    <property type="component" value="Segment"/>
</dbReference>
<name>A0A2L2DKC0_MIMIV</name>
<dbReference type="Gene3D" id="3.40.50.1910">
    <property type="match status" value="1"/>
</dbReference>
<organismHost>
    <name type="scientific">Acanthamoeba polyphaga</name>
    <name type="common">Amoeba</name>
    <dbReference type="NCBI Taxonomy" id="5757"/>
</organismHost>
<dbReference type="PANTHER" id="PTHR11679">
    <property type="entry name" value="VESICLE PROTEIN SORTING-ASSOCIATED"/>
    <property type="match status" value="1"/>
</dbReference>
<dbReference type="GO" id="GO:0016192">
    <property type="term" value="P:vesicle-mediated transport"/>
    <property type="evidence" value="ECO:0007669"/>
    <property type="project" value="InterPro"/>
</dbReference>
<accession>A0A2L2DKC0</accession>
<dbReference type="EMBL" id="MG602507">
    <property type="protein sequence ID" value="AVG46587.1"/>
    <property type="molecule type" value="Genomic_DNA"/>
</dbReference>